<name>A0A835ZFD9_9STRA</name>
<comment type="similarity">
    <text evidence="1">Belongs to the peptidase C48 family.</text>
</comment>
<dbReference type="SUPFAM" id="SSF54001">
    <property type="entry name" value="Cysteine proteinases"/>
    <property type="match status" value="1"/>
</dbReference>
<evidence type="ECO:0000256" key="2">
    <source>
        <dbReference type="ARBA" id="ARBA00022670"/>
    </source>
</evidence>
<dbReference type="Proteomes" id="UP000664859">
    <property type="component" value="Unassembled WGS sequence"/>
</dbReference>
<gene>
    <name evidence="6" type="ORF">JKP88DRAFT_259592</name>
</gene>
<dbReference type="Pfam" id="PF02902">
    <property type="entry name" value="Peptidase_C48"/>
    <property type="match status" value="1"/>
</dbReference>
<evidence type="ECO:0000256" key="4">
    <source>
        <dbReference type="ARBA" id="ARBA00022807"/>
    </source>
</evidence>
<dbReference type="GO" id="GO:0016929">
    <property type="term" value="F:deSUMOylase activity"/>
    <property type="evidence" value="ECO:0007669"/>
    <property type="project" value="TreeGrafter"/>
</dbReference>
<dbReference type="PANTHER" id="PTHR12606">
    <property type="entry name" value="SENTRIN/SUMO-SPECIFIC PROTEASE"/>
    <property type="match status" value="1"/>
</dbReference>
<evidence type="ECO:0000313" key="7">
    <source>
        <dbReference type="Proteomes" id="UP000664859"/>
    </source>
</evidence>
<protein>
    <recommendedName>
        <fullName evidence="5">Ubiquitin-like protease family profile domain-containing protein</fullName>
    </recommendedName>
</protein>
<dbReference type="GO" id="GO:0005634">
    <property type="term" value="C:nucleus"/>
    <property type="evidence" value="ECO:0007669"/>
    <property type="project" value="TreeGrafter"/>
</dbReference>
<organism evidence="6 7">
    <name type="scientific">Tribonema minus</name>
    <dbReference type="NCBI Taxonomy" id="303371"/>
    <lineage>
        <taxon>Eukaryota</taxon>
        <taxon>Sar</taxon>
        <taxon>Stramenopiles</taxon>
        <taxon>Ochrophyta</taxon>
        <taxon>PX clade</taxon>
        <taxon>Xanthophyceae</taxon>
        <taxon>Tribonematales</taxon>
        <taxon>Tribonemataceae</taxon>
        <taxon>Tribonema</taxon>
    </lineage>
</organism>
<keyword evidence="2" id="KW-0645">Protease</keyword>
<dbReference type="Gene3D" id="3.40.395.10">
    <property type="entry name" value="Adenoviral Proteinase, Chain A"/>
    <property type="match status" value="1"/>
</dbReference>
<keyword evidence="3" id="KW-0378">Hydrolase</keyword>
<dbReference type="GO" id="GO:0006508">
    <property type="term" value="P:proteolysis"/>
    <property type="evidence" value="ECO:0007669"/>
    <property type="project" value="UniProtKB-KW"/>
</dbReference>
<dbReference type="AlphaFoldDB" id="A0A835ZFD9"/>
<feature type="domain" description="Ubiquitin-like protease family profile" evidence="5">
    <location>
        <begin position="42"/>
        <end position="186"/>
    </location>
</feature>
<comment type="caution">
    <text evidence="6">The sequence shown here is derived from an EMBL/GenBank/DDBJ whole genome shotgun (WGS) entry which is preliminary data.</text>
</comment>
<proteinExistence type="inferred from homology"/>
<evidence type="ECO:0000313" key="6">
    <source>
        <dbReference type="EMBL" id="KAG5191264.1"/>
    </source>
</evidence>
<evidence type="ECO:0000256" key="1">
    <source>
        <dbReference type="ARBA" id="ARBA00005234"/>
    </source>
</evidence>
<evidence type="ECO:0000256" key="3">
    <source>
        <dbReference type="ARBA" id="ARBA00022801"/>
    </source>
</evidence>
<accession>A0A835ZFD9</accession>
<dbReference type="OrthoDB" id="76387at2759"/>
<evidence type="ECO:0000259" key="5">
    <source>
        <dbReference type="PROSITE" id="PS50600"/>
    </source>
</evidence>
<dbReference type="EMBL" id="JAFCMP010000021">
    <property type="protein sequence ID" value="KAG5191264.1"/>
    <property type="molecule type" value="Genomic_DNA"/>
</dbReference>
<dbReference type="PANTHER" id="PTHR12606:SF1">
    <property type="entry name" value="UBIQUITIN-LIKE-SPECIFIC PROTEASE 1A"/>
    <property type="match status" value="1"/>
</dbReference>
<sequence>MSRYVRTELARRKSPLEPQQLQDVENAALGPDTDTVCESHDQQLQRSSYKRLMGLSWLNDEVVNYFLSKLTERTYSYNNVKRWSTKAKLDVFEADKILFPHNIGNMHWCLAIVHVQEKRIEYMDSMSGDGLGAMSALFRYFKDEHADKKGSPLKGMWTRYSYRDTSPQQKNGCDCGVFTLPNADYVLGELPLDFHQDDIPHFQAATRILAA</sequence>
<keyword evidence="4" id="KW-0788">Thiol protease</keyword>
<dbReference type="PROSITE" id="PS50600">
    <property type="entry name" value="ULP_PROTEASE"/>
    <property type="match status" value="1"/>
</dbReference>
<reference evidence="6" key="1">
    <citation type="submission" date="2021-02" db="EMBL/GenBank/DDBJ databases">
        <title>First Annotated Genome of the Yellow-green Alga Tribonema minus.</title>
        <authorList>
            <person name="Mahan K.M."/>
        </authorList>
    </citation>
    <scope>NUCLEOTIDE SEQUENCE</scope>
    <source>
        <strain evidence="6">UTEX B ZZ1240</strain>
    </source>
</reference>
<keyword evidence="7" id="KW-1185">Reference proteome</keyword>
<dbReference type="InterPro" id="IPR038765">
    <property type="entry name" value="Papain-like_cys_pep_sf"/>
</dbReference>
<dbReference type="GO" id="GO:0016926">
    <property type="term" value="P:protein desumoylation"/>
    <property type="evidence" value="ECO:0007669"/>
    <property type="project" value="TreeGrafter"/>
</dbReference>
<dbReference type="InterPro" id="IPR003653">
    <property type="entry name" value="Peptidase_C48_C"/>
</dbReference>